<dbReference type="SUPFAM" id="SSF57667">
    <property type="entry name" value="beta-beta-alpha zinc fingers"/>
    <property type="match status" value="1"/>
</dbReference>
<dbReference type="Pfam" id="PF02892">
    <property type="entry name" value="zf-BED"/>
    <property type="match status" value="1"/>
</dbReference>
<dbReference type="OrthoDB" id="1607513at2759"/>
<evidence type="ECO:0000256" key="4">
    <source>
        <dbReference type="SAM" id="MobiDB-lite"/>
    </source>
</evidence>
<dbReference type="InterPro" id="IPR036236">
    <property type="entry name" value="Znf_C2H2_sf"/>
</dbReference>
<proteinExistence type="predicted"/>
<dbReference type="GO" id="GO:0008270">
    <property type="term" value="F:zinc ion binding"/>
    <property type="evidence" value="ECO:0007669"/>
    <property type="project" value="UniProtKB-KW"/>
</dbReference>
<dbReference type="Proteomes" id="UP001154078">
    <property type="component" value="Chromosome 8"/>
</dbReference>
<dbReference type="InterPro" id="IPR003656">
    <property type="entry name" value="Znf_BED"/>
</dbReference>
<evidence type="ECO:0000256" key="1">
    <source>
        <dbReference type="ARBA" id="ARBA00022723"/>
    </source>
</evidence>
<evidence type="ECO:0000313" key="7">
    <source>
        <dbReference type="Proteomes" id="UP001154078"/>
    </source>
</evidence>
<dbReference type="GO" id="GO:0003677">
    <property type="term" value="F:DNA binding"/>
    <property type="evidence" value="ECO:0007669"/>
    <property type="project" value="InterPro"/>
</dbReference>
<feature type="region of interest" description="Disordered" evidence="4">
    <location>
        <begin position="1"/>
        <end position="86"/>
    </location>
</feature>
<evidence type="ECO:0000256" key="2">
    <source>
        <dbReference type="ARBA" id="ARBA00022771"/>
    </source>
</evidence>
<keyword evidence="3" id="KW-0862">Zinc</keyword>
<feature type="domain" description="BED-type" evidence="5">
    <location>
        <begin position="236"/>
        <end position="265"/>
    </location>
</feature>
<evidence type="ECO:0000313" key="6">
    <source>
        <dbReference type="EMBL" id="CAH0562867.1"/>
    </source>
</evidence>
<organism evidence="6 7">
    <name type="scientific">Brassicogethes aeneus</name>
    <name type="common">Rape pollen beetle</name>
    <name type="synonym">Meligethes aeneus</name>
    <dbReference type="NCBI Taxonomy" id="1431903"/>
    <lineage>
        <taxon>Eukaryota</taxon>
        <taxon>Metazoa</taxon>
        <taxon>Ecdysozoa</taxon>
        <taxon>Arthropoda</taxon>
        <taxon>Hexapoda</taxon>
        <taxon>Insecta</taxon>
        <taxon>Pterygota</taxon>
        <taxon>Neoptera</taxon>
        <taxon>Endopterygota</taxon>
        <taxon>Coleoptera</taxon>
        <taxon>Polyphaga</taxon>
        <taxon>Cucujiformia</taxon>
        <taxon>Nitidulidae</taxon>
        <taxon>Meligethinae</taxon>
        <taxon>Brassicogethes</taxon>
    </lineage>
</organism>
<keyword evidence="2" id="KW-0863">Zinc-finger</keyword>
<sequence length="318" mass="34774">MSSTSVDPREEISRGASADPSEEISRPCPEDNSESSTIDLTSPPATHRRASTSSASPARNSLCKFTNQGTRKSLAPSGFKKSNSGTPGSLQALTCLTCGTSFKTRSQLHSHVSRGYAAIVESASSVARRFPLIHRLGSTKGGPIPNNTPSWPRKLRTKQNRMDFKASQVKVSTQIVKTLRAACKILESKCSADEEAIWLGYLKKNIKCFTKLIKRHMNSTGKGQIIYHQEPFQDAPSVECKHCKKELKSGGGTSNMLAHLRRTHPWALTEELNNNDESTLVSNVNVNNGNMFPSTSLRNSKLNRLQTKLAGSIKGFSK</sequence>
<accession>A0A9P0BGR3</accession>
<name>A0A9P0BGR3_BRAAE</name>
<keyword evidence="7" id="KW-1185">Reference proteome</keyword>
<dbReference type="SMART" id="SM00614">
    <property type="entry name" value="ZnF_BED"/>
    <property type="match status" value="1"/>
</dbReference>
<gene>
    <name evidence="6" type="ORF">MELIAE_LOCUS11882</name>
</gene>
<protein>
    <recommendedName>
        <fullName evidence="5">BED-type domain-containing protein</fullName>
    </recommendedName>
</protein>
<reference evidence="6" key="1">
    <citation type="submission" date="2021-12" db="EMBL/GenBank/DDBJ databases">
        <authorList>
            <person name="King R."/>
        </authorList>
    </citation>
    <scope>NUCLEOTIDE SEQUENCE</scope>
</reference>
<evidence type="ECO:0000259" key="5">
    <source>
        <dbReference type="Pfam" id="PF02892"/>
    </source>
</evidence>
<dbReference type="EMBL" id="OV121139">
    <property type="protein sequence ID" value="CAH0562867.1"/>
    <property type="molecule type" value="Genomic_DNA"/>
</dbReference>
<keyword evidence="1" id="KW-0479">Metal-binding</keyword>
<dbReference type="AlphaFoldDB" id="A0A9P0BGR3"/>
<evidence type="ECO:0000256" key="3">
    <source>
        <dbReference type="ARBA" id="ARBA00022833"/>
    </source>
</evidence>